<evidence type="ECO:0000313" key="1">
    <source>
        <dbReference type="EMBL" id="CRL10388.1"/>
    </source>
</evidence>
<dbReference type="AlphaFoldDB" id="A0A0H5D0W0"/>
<dbReference type="EMBL" id="CVRL01000013">
    <property type="protein sequence ID" value="CRL10388.1"/>
    <property type="molecule type" value="Genomic_DNA"/>
</dbReference>
<accession>A0A0H5D0W0</accession>
<proteinExistence type="predicted"/>
<keyword evidence="2" id="KW-1185">Reference proteome</keyword>
<organism evidence="1 2">
    <name type="scientific">Phaeobacter italicus</name>
    <dbReference type="NCBI Taxonomy" id="481446"/>
    <lineage>
        <taxon>Bacteria</taxon>
        <taxon>Pseudomonadati</taxon>
        <taxon>Pseudomonadota</taxon>
        <taxon>Alphaproteobacteria</taxon>
        <taxon>Rhodobacterales</taxon>
        <taxon>Roseobacteraceae</taxon>
        <taxon>Phaeobacter</taxon>
    </lineage>
</organism>
<dbReference type="Pfam" id="PF05035">
    <property type="entry name" value="DGOK"/>
    <property type="match status" value="1"/>
</dbReference>
<dbReference type="Gene3D" id="3.30.420.310">
    <property type="entry name" value="2-keto-3-deoxy-galactonokinase, C-terminal domain"/>
    <property type="match status" value="1"/>
</dbReference>
<dbReference type="InterPro" id="IPR007729">
    <property type="entry name" value="DGOK"/>
</dbReference>
<gene>
    <name evidence="1" type="ORF">NIT7321_01233</name>
</gene>
<name>A0A0H5D0W0_9RHOB</name>
<keyword evidence="1" id="KW-0418">Kinase</keyword>
<sequence length="285" mass="29511">MSASMTAKTECWIAADFTDGHLVIWAMTGETVSERAETCCPADGIMTALDDLRAQLGAAHATAPVMLSGAETTAAIAVPAKPAELPVVAMGETDVHLIAGLSQNSPVARMGGAATRIAGFLSLNPNWDGVICLPGETTHWALISANEVVSFQSFLTAGLWRALAPQLGLDPLETAATAATSALTGAMESVQSRPEAMAARVAELQADQSGSPQDRAARLWGLLLGAELSAARPYWLGQNIALVSPAEIEPAYAAALGHQGIPLTRTDGERMALAGLVSAWRTLSA</sequence>
<dbReference type="GO" id="GO:0034194">
    <property type="term" value="P:D-galactonate catabolic process"/>
    <property type="evidence" value="ECO:0007669"/>
    <property type="project" value="InterPro"/>
</dbReference>
<reference evidence="2" key="1">
    <citation type="submission" date="2015-05" db="EMBL/GenBank/DDBJ databases">
        <authorList>
            <person name="Rodrigo-Torres Lidia"/>
            <person name="Arahal R.David."/>
        </authorList>
    </citation>
    <scope>NUCLEOTIDE SEQUENCE [LARGE SCALE GENOMIC DNA]</scope>
    <source>
        <strain evidence="2">CECT 7321</strain>
    </source>
</reference>
<dbReference type="RefSeq" id="WP_050672901.1">
    <property type="nucleotide sequence ID" value="NZ_CVRL01000013.1"/>
</dbReference>
<dbReference type="InterPro" id="IPR042257">
    <property type="entry name" value="DGOK_C"/>
</dbReference>
<protein>
    <submittedName>
        <fullName evidence="1">2-keto-3-deoxy-galactonokinase</fullName>
    </submittedName>
</protein>
<evidence type="ECO:0000313" key="2">
    <source>
        <dbReference type="Proteomes" id="UP000043764"/>
    </source>
</evidence>
<dbReference type="GO" id="GO:0008671">
    <property type="term" value="F:2-dehydro-3-deoxygalactonokinase activity"/>
    <property type="evidence" value="ECO:0007669"/>
    <property type="project" value="InterPro"/>
</dbReference>
<dbReference type="STRING" id="481446.NIT7645_02584"/>
<dbReference type="Proteomes" id="UP000043764">
    <property type="component" value="Unassembled WGS sequence"/>
</dbReference>
<keyword evidence="1" id="KW-0808">Transferase</keyword>